<keyword evidence="13" id="KW-1185">Reference proteome</keyword>
<dbReference type="InterPro" id="IPR029431">
    <property type="entry name" value="TP53INP"/>
</dbReference>
<evidence type="ECO:0000313" key="12">
    <source>
        <dbReference type="EMBL" id="KAJ1124388.1"/>
    </source>
</evidence>
<accession>A0AAV7P7U2</accession>
<reference evidence="12" key="1">
    <citation type="journal article" date="2022" name="bioRxiv">
        <title>Sequencing and chromosome-scale assembly of the giantPleurodeles waltlgenome.</title>
        <authorList>
            <person name="Brown T."/>
            <person name="Elewa A."/>
            <person name="Iarovenko S."/>
            <person name="Subramanian E."/>
            <person name="Araus A.J."/>
            <person name="Petzold A."/>
            <person name="Susuki M."/>
            <person name="Suzuki K.-i.T."/>
            <person name="Hayashi T."/>
            <person name="Toyoda A."/>
            <person name="Oliveira C."/>
            <person name="Osipova E."/>
            <person name="Leigh N.D."/>
            <person name="Simon A."/>
            <person name="Yun M.H."/>
        </authorList>
    </citation>
    <scope>NUCLEOTIDE SEQUENCE</scope>
    <source>
        <strain evidence="12">20211129_DDA</strain>
        <tissue evidence="12">Liver</tissue>
    </source>
</reference>
<keyword evidence="6" id="KW-0010">Activator</keyword>
<dbReference type="GO" id="GO:0045893">
    <property type="term" value="P:positive regulation of DNA-templated transcription"/>
    <property type="evidence" value="ECO:0007669"/>
    <property type="project" value="TreeGrafter"/>
</dbReference>
<dbReference type="PANTHER" id="PTHR31671:SF2">
    <property type="entry name" value="TUMOR PROTEIN P53-INDUCIBLE NUCLEAR PROTEIN 2"/>
    <property type="match status" value="1"/>
</dbReference>
<comment type="caution">
    <text evidence="12">The sequence shown here is derived from an EMBL/GenBank/DDBJ whole genome shotgun (WGS) entry which is preliminary data.</text>
</comment>
<evidence type="ECO:0000256" key="1">
    <source>
        <dbReference type="ARBA" id="ARBA00004419"/>
    </source>
</evidence>
<dbReference type="GO" id="GO:0031410">
    <property type="term" value="C:cytoplasmic vesicle"/>
    <property type="evidence" value="ECO:0007669"/>
    <property type="project" value="UniProtKB-KW"/>
</dbReference>
<evidence type="ECO:0000256" key="11">
    <source>
        <dbReference type="SAM" id="MobiDB-lite"/>
    </source>
</evidence>
<evidence type="ECO:0000256" key="6">
    <source>
        <dbReference type="ARBA" id="ARBA00023159"/>
    </source>
</evidence>
<evidence type="ECO:0000256" key="3">
    <source>
        <dbReference type="ARBA" id="ARBA00022490"/>
    </source>
</evidence>
<keyword evidence="5" id="KW-0805">Transcription regulation</keyword>
<dbReference type="GO" id="GO:0005776">
    <property type="term" value="C:autophagosome"/>
    <property type="evidence" value="ECO:0007669"/>
    <property type="project" value="UniProtKB-SubCell"/>
</dbReference>
<keyword evidence="8" id="KW-0539">Nucleus</keyword>
<dbReference type="GO" id="GO:0000045">
    <property type="term" value="P:autophagosome assembly"/>
    <property type="evidence" value="ECO:0007669"/>
    <property type="project" value="TreeGrafter"/>
</dbReference>
<feature type="region of interest" description="Disordered" evidence="11">
    <location>
        <begin position="77"/>
        <end position="105"/>
    </location>
</feature>
<dbReference type="GO" id="GO:0016604">
    <property type="term" value="C:nuclear body"/>
    <property type="evidence" value="ECO:0007669"/>
    <property type="project" value="UniProtKB-SubCell"/>
</dbReference>
<evidence type="ECO:0000256" key="4">
    <source>
        <dbReference type="ARBA" id="ARBA00023006"/>
    </source>
</evidence>
<dbReference type="AlphaFoldDB" id="A0AAV7P7U2"/>
<dbReference type="Pfam" id="PF14839">
    <property type="entry name" value="DOR"/>
    <property type="match status" value="1"/>
</dbReference>
<evidence type="ECO:0000256" key="5">
    <source>
        <dbReference type="ARBA" id="ARBA00023015"/>
    </source>
</evidence>
<evidence type="ECO:0000256" key="7">
    <source>
        <dbReference type="ARBA" id="ARBA00023163"/>
    </source>
</evidence>
<evidence type="ECO:0000256" key="9">
    <source>
        <dbReference type="ARBA" id="ARBA00023329"/>
    </source>
</evidence>
<evidence type="ECO:0000256" key="8">
    <source>
        <dbReference type="ARBA" id="ARBA00023242"/>
    </source>
</evidence>
<gene>
    <name evidence="12" type="ORF">NDU88_002849</name>
</gene>
<protein>
    <recommendedName>
        <fullName evidence="14">Tumor protein p53-inducible nuclear protein 2</fullName>
    </recommendedName>
</protein>
<evidence type="ECO:0000256" key="10">
    <source>
        <dbReference type="ARBA" id="ARBA00034306"/>
    </source>
</evidence>
<proteinExistence type="predicted"/>
<comment type="subcellular location">
    <subcellularLocation>
        <location evidence="2">Cytoplasm</location>
        <location evidence="2">Cytosol</location>
    </subcellularLocation>
    <subcellularLocation>
        <location evidence="1">Cytoplasmic vesicle</location>
        <location evidence="1">Autophagosome</location>
    </subcellularLocation>
    <subcellularLocation>
        <location evidence="10">Nucleus</location>
        <location evidence="10">Nuclear body</location>
    </subcellularLocation>
</comment>
<evidence type="ECO:0000313" key="13">
    <source>
        <dbReference type="Proteomes" id="UP001066276"/>
    </source>
</evidence>
<evidence type="ECO:0000256" key="2">
    <source>
        <dbReference type="ARBA" id="ARBA00004514"/>
    </source>
</evidence>
<dbReference type="GO" id="GO:0005829">
    <property type="term" value="C:cytosol"/>
    <property type="evidence" value="ECO:0007669"/>
    <property type="project" value="UniProtKB-SubCell"/>
</dbReference>
<keyword evidence="7" id="KW-0804">Transcription</keyword>
<dbReference type="Proteomes" id="UP001066276">
    <property type="component" value="Chromosome 7"/>
</dbReference>
<dbReference type="PANTHER" id="PTHR31671">
    <property type="entry name" value="DIABETES AND OBESITY REGULATED, ISOFORM G"/>
    <property type="match status" value="1"/>
</dbReference>
<feature type="compositionally biased region" description="Basic and acidic residues" evidence="11">
    <location>
        <begin position="83"/>
        <end position="100"/>
    </location>
</feature>
<sequence length="172" mass="19738">MFQAITSLFFSESSSDGLEEEPKAFVLEEEDDGWLIIDLPEGPGPVNVESSPLEDLLIEHPSMSVYVTSNSLVVESAVEPESLEEHSSERHTSRSRVERRATHHPTSIATKAAILEKVSQVCRIQRAKERVERHKLSRKAMQRQNLTREVHQRRAKHLSNFVYQPSQRVYNY</sequence>
<keyword evidence="9" id="KW-0968">Cytoplasmic vesicle</keyword>
<keyword evidence="4" id="KW-0072">Autophagy</keyword>
<organism evidence="12 13">
    <name type="scientific">Pleurodeles waltl</name>
    <name type="common">Iberian ribbed newt</name>
    <dbReference type="NCBI Taxonomy" id="8319"/>
    <lineage>
        <taxon>Eukaryota</taxon>
        <taxon>Metazoa</taxon>
        <taxon>Chordata</taxon>
        <taxon>Craniata</taxon>
        <taxon>Vertebrata</taxon>
        <taxon>Euteleostomi</taxon>
        <taxon>Amphibia</taxon>
        <taxon>Batrachia</taxon>
        <taxon>Caudata</taxon>
        <taxon>Salamandroidea</taxon>
        <taxon>Salamandridae</taxon>
        <taxon>Pleurodelinae</taxon>
        <taxon>Pleurodeles</taxon>
    </lineage>
</organism>
<name>A0AAV7P7U2_PLEWA</name>
<dbReference type="EMBL" id="JANPWB010000011">
    <property type="protein sequence ID" value="KAJ1124388.1"/>
    <property type="molecule type" value="Genomic_DNA"/>
</dbReference>
<keyword evidence="3" id="KW-0963">Cytoplasm</keyword>
<evidence type="ECO:0008006" key="14">
    <source>
        <dbReference type="Google" id="ProtNLM"/>
    </source>
</evidence>